<comment type="caution">
    <text evidence="1">The sequence shown here is derived from an EMBL/GenBank/DDBJ whole genome shotgun (WGS) entry which is preliminary data.</text>
</comment>
<dbReference type="EMBL" id="SSOP01000008">
    <property type="protein sequence ID" value="KAB5595546.1"/>
    <property type="molecule type" value="Genomic_DNA"/>
</dbReference>
<keyword evidence="2" id="KW-1185">Reference proteome</keyword>
<reference evidence="1 2" key="1">
    <citation type="journal article" date="2019" name="Fungal Biol. Biotechnol.">
        <title>Draft genome sequence of fastidious pathogen Ceratobasidium theobromae, which causes vascular-streak dieback in Theobroma cacao.</title>
        <authorList>
            <person name="Ali S.S."/>
            <person name="Asman A."/>
            <person name="Shao J."/>
            <person name="Firmansyah A.P."/>
            <person name="Susilo A.W."/>
            <person name="Rosmana A."/>
            <person name="McMahon P."/>
            <person name="Junaid M."/>
            <person name="Guest D."/>
            <person name="Kheng T.Y."/>
            <person name="Meinhardt L.W."/>
            <person name="Bailey B.A."/>
        </authorList>
    </citation>
    <scope>NUCLEOTIDE SEQUENCE [LARGE SCALE GENOMIC DNA]</scope>
    <source>
        <strain evidence="1 2">CT2</strain>
    </source>
</reference>
<dbReference type="Proteomes" id="UP000383932">
    <property type="component" value="Unassembled WGS sequence"/>
</dbReference>
<protein>
    <recommendedName>
        <fullName evidence="3">F-box domain-containing protein</fullName>
    </recommendedName>
</protein>
<accession>A0A5N5QWK2</accession>
<gene>
    <name evidence="1" type="ORF">CTheo_1007</name>
</gene>
<sequence length="382" mass="42909">MIAPNGQMFGVPLDVVLGVMDAAASDYATLKACCLVSRTFSAYAQAALFRSVRLETCRQYLAYSRSIDPSTEHGRTLGQLTRNLSFSCEHGLVNHYGRLALRDISKLLPNLPKLYHLELYLRDPPDLAADDLNVLLRATSIKSLHLHNFTGFGQTIVHDILASMPQITKLRLDGSGFRIVPGREPLQLALSDLHWHISLGPSAWELKWLLGESSNLRALSIDVPPENRTTVLPERVLQLILERYGQNLRSLRLSDRVDSLDFVRLSCPCLTELFLRFWPSSSVLATLPPSLTQLGLARPDKTIANESALLELMSHLGFLPQLRTLTWLERNEVSANERTELRQFCNARGITIIERNCNKKAQTTSSRRGFGTPVRRWITMLG</sequence>
<name>A0A5N5QWK2_9AGAM</name>
<proteinExistence type="predicted"/>
<dbReference type="SUPFAM" id="SSF52047">
    <property type="entry name" value="RNI-like"/>
    <property type="match status" value="1"/>
</dbReference>
<organism evidence="1 2">
    <name type="scientific">Ceratobasidium theobromae</name>
    <dbReference type="NCBI Taxonomy" id="1582974"/>
    <lineage>
        <taxon>Eukaryota</taxon>
        <taxon>Fungi</taxon>
        <taxon>Dikarya</taxon>
        <taxon>Basidiomycota</taxon>
        <taxon>Agaricomycotina</taxon>
        <taxon>Agaricomycetes</taxon>
        <taxon>Cantharellales</taxon>
        <taxon>Ceratobasidiaceae</taxon>
        <taxon>Ceratobasidium</taxon>
    </lineage>
</organism>
<dbReference type="AlphaFoldDB" id="A0A5N5QWK2"/>
<evidence type="ECO:0008006" key="3">
    <source>
        <dbReference type="Google" id="ProtNLM"/>
    </source>
</evidence>
<dbReference type="InterPro" id="IPR032675">
    <property type="entry name" value="LRR_dom_sf"/>
</dbReference>
<dbReference type="OrthoDB" id="270763at2759"/>
<dbReference type="Gene3D" id="3.80.10.10">
    <property type="entry name" value="Ribonuclease Inhibitor"/>
    <property type="match status" value="1"/>
</dbReference>
<evidence type="ECO:0000313" key="1">
    <source>
        <dbReference type="EMBL" id="KAB5595546.1"/>
    </source>
</evidence>
<evidence type="ECO:0000313" key="2">
    <source>
        <dbReference type="Proteomes" id="UP000383932"/>
    </source>
</evidence>